<dbReference type="InterPro" id="IPR044156">
    <property type="entry name" value="Galectin-like"/>
</dbReference>
<dbReference type="PANTHER" id="PTHR11346">
    <property type="entry name" value="GALECTIN"/>
    <property type="match status" value="1"/>
</dbReference>
<dbReference type="RefSeq" id="XP_030202228.1">
    <property type="nucleotide sequence ID" value="XM_030346368.1"/>
</dbReference>
<dbReference type="GO" id="GO:0005615">
    <property type="term" value="C:extracellular space"/>
    <property type="evidence" value="ECO:0007669"/>
    <property type="project" value="TreeGrafter"/>
</dbReference>
<evidence type="ECO:0000256" key="2">
    <source>
        <dbReference type="RuleBase" id="RU102079"/>
    </source>
</evidence>
<keyword evidence="6" id="KW-1185">Reference proteome</keyword>
<name>M1SQG6_GADMO</name>
<dbReference type="GeneID" id="115535295"/>
<protein>
    <recommendedName>
        <fullName evidence="2">Galectin</fullName>
    </recommendedName>
</protein>
<evidence type="ECO:0000313" key="5">
    <source>
        <dbReference type="Ensembl" id="ENSGMOP00000066877.1"/>
    </source>
</evidence>
<reference evidence="5" key="2">
    <citation type="submission" date="2025-05" db="UniProtKB">
        <authorList>
            <consortium name="Ensembl"/>
        </authorList>
    </citation>
    <scope>IDENTIFICATION</scope>
</reference>
<keyword evidence="1 2" id="KW-0430">Lectin</keyword>
<dbReference type="SMART" id="SM00276">
    <property type="entry name" value="GLECT"/>
    <property type="match status" value="1"/>
</dbReference>
<sequence>MTDMIVKNMSLKVGHTVTISGVPKAGAECFALNISSGADHALHMNVRFTAHGDERVVVCNSYQAGVWGAEVRQGGFPFNYDELFKFTISLTPEEFLVVLSDASEIHFPNRLGASKYMDFSFNGGVLVRGFEIN</sequence>
<dbReference type="FunFam" id="2.60.120.200:FF:000021">
    <property type="entry name" value="Galectin"/>
    <property type="match status" value="1"/>
</dbReference>
<dbReference type="InterPro" id="IPR001079">
    <property type="entry name" value="Galectin_CRD"/>
</dbReference>
<proteinExistence type="evidence at transcript level"/>
<dbReference type="PANTHER" id="PTHR11346:SF112">
    <property type="entry name" value="GALECTIN"/>
    <property type="match status" value="1"/>
</dbReference>
<dbReference type="Proteomes" id="UP000694546">
    <property type="component" value="Chromosome 2"/>
</dbReference>
<dbReference type="GO" id="GO:0043236">
    <property type="term" value="F:laminin binding"/>
    <property type="evidence" value="ECO:0007669"/>
    <property type="project" value="TreeGrafter"/>
</dbReference>
<evidence type="ECO:0000256" key="1">
    <source>
        <dbReference type="ARBA" id="ARBA00022734"/>
    </source>
</evidence>
<dbReference type="EMBL" id="KC460545">
    <property type="protein sequence ID" value="AGG37868.1"/>
    <property type="molecule type" value="mRNA"/>
</dbReference>
<evidence type="ECO:0000313" key="6">
    <source>
        <dbReference type="Proteomes" id="UP000694546"/>
    </source>
</evidence>
<reference evidence="4" key="1">
    <citation type="journal article" date="2013" name="Dev. Comp. Immunol.">
        <title>Localization and functional properties of two galectin-1 proteins in Atlantic cod (Gadus morhua) mucosal tissues.</title>
        <authorList>
            <person name="Rajan B."/>
            <person name="Kiron V."/>
            <person name="Fernandes J.M."/>
            <person name="Brinchmann M.F."/>
        </authorList>
    </citation>
    <scope>NUCLEOTIDE SEQUENCE</scope>
</reference>
<dbReference type="CDD" id="cd00070">
    <property type="entry name" value="GLECT"/>
    <property type="match status" value="1"/>
</dbReference>
<dbReference type="SUPFAM" id="SSF49899">
    <property type="entry name" value="Concanavalin A-like lectins/glucanases"/>
    <property type="match status" value="1"/>
</dbReference>
<dbReference type="Ensembl" id="ENSGMOT00000025906.1">
    <property type="protein sequence ID" value="ENSGMOP00000066877.1"/>
    <property type="gene ID" value="ENSGMOG00000030668.1"/>
</dbReference>
<dbReference type="InterPro" id="IPR013320">
    <property type="entry name" value="ConA-like_dom_sf"/>
</dbReference>
<accession>A0A8C5CT58</accession>
<dbReference type="SMART" id="SM00908">
    <property type="entry name" value="Gal-bind_lectin"/>
    <property type="match status" value="1"/>
</dbReference>
<evidence type="ECO:0000259" key="3">
    <source>
        <dbReference type="PROSITE" id="PS51304"/>
    </source>
</evidence>
<dbReference type="OrthoDB" id="8443340at2759"/>
<dbReference type="Pfam" id="PF00337">
    <property type="entry name" value="Gal-bind_lectin"/>
    <property type="match status" value="1"/>
</dbReference>
<dbReference type="Gene3D" id="2.60.120.200">
    <property type="match status" value="1"/>
</dbReference>
<dbReference type="KEGG" id="gmh:115535295"/>
<dbReference type="AlphaFoldDB" id="M1SQG6"/>
<dbReference type="GO" id="GO:0016936">
    <property type="term" value="F:galactoside binding"/>
    <property type="evidence" value="ECO:0007669"/>
    <property type="project" value="TreeGrafter"/>
</dbReference>
<dbReference type="GeneTree" id="ENSGT00940000155025"/>
<organism evidence="4">
    <name type="scientific">Gadus morhua</name>
    <name type="common">Atlantic cod</name>
    <dbReference type="NCBI Taxonomy" id="8049"/>
    <lineage>
        <taxon>Eukaryota</taxon>
        <taxon>Metazoa</taxon>
        <taxon>Chordata</taxon>
        <taxon>Craniata</taxon>
        <taxon>Vertebrata</taxon>
        <taxon>Euteleostomi</taxon>
        <taxon>Actinopterygii</taxon>
        <taxon>Neopterygii</taxon>
        <taxon>Teleostei</taxon>
        <taxon>Neoteleostei</taxon>
        <taxon>Acanthomorphata</taxon>
        <taxon>Zeiogadaria</taxon>
        <taxon>Gadariae</taxon>
        <taxon>Gadiformes</taxon>
        <taxon>Gadoidei</taxon>
        <taxon>Gadidae</taxon>
        <taxon>Gadus</taxon>
    </lineage>
</organism>
<dbReference type="PROSITE" id="PS51304">
    <property type="entry name" value="GALECTIN"/>
    <property type="match status" value="1"/>
</dbReference>
<feature type="domain" description="Galectin" evidence="3">
    <location>
        <begin position="3"/>
        <end position="133"/>
    </location>
</feature>
<evidence type="ECO:0000313" key="4">
    <source>
        <dbReference type="EMBL" id="AGG37868.1"/>
    </source>
</evidence>
<dbReference type="GO" id="GO:0030246">
    <property type="term" value="F:carbohydrate binding"/>
    <property type="evidence" value="ECO:0007669"/>
    <property type="project" value="UniProtKB-UniRule"/>
</dbReference>
<accession>M1SQG6</accession>
<gene>
    <name evidence="5" type="primary">LOC115535295</name>
</gene>